<evidence type="ECO:0000313" key="2">
    <source>
        <dbReference type="EMBL" id="KAF9514023.1"/>
    </source>
</evidence>
<evidence type="ECO:0000256" key="1">
    <source>
        <dbReference type="SAM" id="MobiDB-lite"/>
    </source>
</evidence>
<dbReference type="Proteomes" id="UP000886523">
    <property type="component" value="Unassembled WGS sequence"/>
</dbReference>
<reference evidence="2" key="1">
    <citation type="journal article" date="2020" name="Nat. Commun.">
        <title>Large-scale genome sequencing of mycorrhizal fungi provides insights into the early evolution of symbiotic traits.</title>
        <authorList>
            <person name="Miyauchi S."/>
            <person name="Kiss E."/>
            <person name="Kuo A."/>
            <person name="Drula E."/>
            <person name="Kohler A."/>
            <person name="Sanchez-Garcia M."/>
            <person name="Morin E."/>
            <person name="Andreopoulos B."/>
            <person name="Barry K.W."/>
            <person name="Bonito G."/>
            <person name="Buee M."/>
            <person name="Carver A."/>
            <person name="Chen C."/>
            <person name="Cichocki N."/>
            <person name="Clum A."/>
            <person name="Culley D."/>
            <person name="Crous P.W."/>
            <person name="Fauchery L."/>
            <person name="Girlanda M."/>
            <person name="Hayes R.D."/>
            <person name="Keri Z."/>
            <person name="LaButti K."/>
            <person name="Lipzen A."/>
            <person name="Lombard V."/>
            <person name="Magnuson J."/>
            <person name="Maillard F."/>
            <person name="Murat C."/>
            <person name="Nolan M."/>
            <person name="Ohm R.A."/>
            <person name="Pangilinan J."/>
            <person name="Pereira M.F."/>
            <person name="Perotto S."/>
            <person name="Peter M."/>
            <person name="Pfister S."/>
            <person name="Riley R."/>
            <person name="Sitrit Y."/>
            <person name="Stielow J.B."/>
            <person name="Szollosi G."/>
            <person name="Zifcakova L."/>
            <person name="Stursova M."/>
            <person name="Spatafora J.W."/>
            <person name="Tedersoo L."/>
            <person name="Vaario L.M."/>
            <person name="Yamada A."/>
            <person name="Yan M."/>
            <person name="Wang P."/>
            <person name="Xu J."/>
            <person name="Bruns T."/>
            <person name="Baldrian P."/>
            <person name="Vilgalys R."/>
            <person name="Dunand C."/>
            <person name="Henrissat B."/>
            <person name="Grigoriev I.V."/>
            <person name="Hibbett D."/>
            <person name="Nagy L.G."/>
            <person name="Martin F.M."/>
        </authorList>
    </citation>
    <scope>NUCLEOTIDE SEQUENCE</scope>
    <source>
        <strain evidence="2">UP504</strain>
    </source>
</reference>
<keyword evidence="3" id="KW-1185">Reference proteome</keyword>
<gene>
    <name evidence="2" type="ORF">BS47DRAFT_1361986</name>
</gene>
<comment type="caution">
    <text evidence="2">The sequence shown here is derived from an EMBL/GenBank/DDBJ whole genome shotgun (WGS) entry which is preliminary data.</text>
</comment>
<sequence>MSTSAIGGPMAPTPNTGNGDGRVEVDDNAGPIGDFTRGPQGLDKVIFRLRHGAQGPLQGNFGNFPCSLRCSFVDGLSSEESNFIDWAVVLVTQVTKTTVDERGVD</sequence>
<dbReference type="AlphaFoldDB" id="A0A9P6AXW3"/>
<evidence type="ECO:0000313" key="3">
    <source>
        <dbReference type="Proteomes" id="UP000886523"/>
    </source>
</evidence>
<accession>A0A9P6AXW3</accession>
<protein>
    <submittedName>
        <fullName evidence="2">Uncharacterized protein</fullName>
    </submittedName>
</protein>
<organism evidence="2 3">
    <name type="scientific">Hydnum rufescens UP504</name>
    <dbReference type="NCBI Taxonomy" id="1448309"/>
    <lineage>
        <taxon>Eukaryota</taxon>
        <taxon>Fungi</taxon>
        <taxon>Dikarya</taxon>
        <taxon>Basidiomycota</taxon>
        <taxon>Agaricomycotina</taxon>
        <taxon>Agaricomycetes</taxon>
        <taxon>Cantharellales</taxon>
        <taxon>Hydnaceae</taxon>
        <taxon>Hydnum</taxon>
    </lineage>
</organism>
<dbReference type="EMBL" id="MU128965">
    <property type="protein sequence ID" value="KAF9514023.1"/>
    <property type="molecule type" value="Genomic_DNA"/>
</dbReference>
<proteinExistence type="predicted"/>
<name>A0A9P6AXW3_9AGAM</name>
<feature type="region of interest" description="Disordered" evidence="1">
    <location>
        <begin position="1"/>
        <end position="38"/>
    </location>
</feature>